<accession>Q4L5H9</accession>
<proteinExistence type="predicted"/>
<protein>
    <submittedName>
        <fullName evidence="2">Uncharacterized protein</fullName>
    </submittedName>
</protein>
<dbReference type="RefSeq" id="WP_011276065.1">
    <property type="nucleotide sequence ID" value="NC_007168.1"/>
</dbReference>
<sequence length="52" mass="5977">MRATFCGLIGMFIISLLFQLVGTEVKDEWDYGFLFLVFTICAISQLIKQVKE</sequence>
<dbReference type="AlphaFoldDB" id="Q4L5H9"/>
<organism evidence="2 3">
    <name type="scientific">Staphylococcus haemolyticus (strain JCSC1435)</name>
    <dbReference type="NCBI Taxonomy" id="279808"/>
    <lineage>
        <taxon>Bacteria</taxon>
        <taxon>Bacillati</taxon>
        <taxon>Bacillota</taxon>
        <taxon>Bacilli</taxon>
        <taxon>Bacillales</taxon>
        <taxon>Staphylococcaceae</taxon>
        <taxon>Staphylococcus</taxon>
    </lineage>
</organism>
<evidence type="ECO:0000313" key="2">
    <source>
        <dbReference type="EMBL" id="BAE05096.1"/>
    </source>
</evidence>
<evidence type="ECO:0000256" key="1">
    <source>
        <dbReference type="SAM" id="Phobius"/>
    </source>
</evidence>
<dbReference type="EMBL" id="AP006716">
    <property type="protein sequence ID" value="BAE05096.1"/>
    <property type="molecule type" value="Genomic_DNA"/>
</dbReference>
<dbReference type="KEGG" id="sha:SH1787"/>
<reference evidence="2 3" key="1">
    <citation type="journal article" date="2005" name="J. Bacteriol.">
        <title>Whole-genome sequencing of Staphylococcus haemolyticus uncovers the extreme plasticity of its genome and the evolution of human-colonizing staphylococcal species.</title>
        <authorList>
            <person name="Takeuchi F."/>
            <person name="Watanabe S."/>
            <person name="Baba T."/>
            <person name="Yuzawa H."/>
            <person name="Ito T."/>
            <person name="Morimoto Y."/>
            <person name="Kuroda M."/>
            <person name="Cui L."/>
            <person name="Takahashi M."/>
            <person name="Ankai A."/>
            <person name="Baba S."/>
            <person name="Fukui S."/>
            <person name="Lee J.C."/>
            <person name="Hiramatsu K."/>
        </authorList>
    </citation>
    <scope>NUCLEOTIDE SEQUENCE [LARGE SCALE GENOMIC DNA]</scope>
    <source>
        <strain evidence="2 3">JCSC1435</strain>
    </source>
</reference>
<gene>
    <name evidence="2" type="ordered locus">SH1787</name>
</gene>
<keyword evidence="1" id="KW-0472">Membrane</keyword>
<dbReference type="HOGENOM" id="CLU_3084943_0_0_9"/>
<name>Q4L5H9_STAHJ</name>
<keyword evidence="1" id="KW-1133">Transmembrane helix</keyword>
<evidence type="ECO:0000313" key="3">
    <source>
        <dbReference type="Proteomes" id="UP000000543"/>
    </source>
</evidence>
<dbReference type="Proteomes" id="UP000000543">
    <property type="component" value="Chromosome"/>
</dbReference>
<keyword evidence="1" id="KW-0812">Transmembrane</keyword>
<feature type="transmembrane region" description="Helical" evidence="1">
    <location>
        <begin position="29"/>
        <end position="47"/>
    </location>
</feature>